<dbReference type="InterPro" id="IPR000109">
    <property type="entry name" value="POT_fam"/>
</dbReference>
<proteinExistence type="inferred from homology"/>
<dbReference type="InterPro" id="IPR018456">
    <property type="entry name" value="PTR2_symporter_CS"/>
</dbReference>
<feature type="transmembrane region" description="Helical" evidence="7">
    <location>
        <begin position="595"/>
        <end position="616"/>
    </location>
</feature>
<dbReference type="InterPro" id="IPR044739">
    <property type="entry name" value="NRT1/PTR"/>
</dbReference>
<feature type="transmembrane region" description="Helical" evidence="7">
    <location>
        <begin position="77"/>
        <end position="96"/>
    </location>
</feature>
<dbReference type="GO" id="GO:0016020">
    <property type="term" value="C:membrane"/>
    <property type="evidence" value="ECO:0007669"/>
    <property type="project" value="UniProtKB-SubCell"/>
</dbReference>
<evidence type="ECO:0000256" key="1">
    <source>
        <dbReference type="ARBA" id="ARBA00004141"/>
    </source>
</evidence>
<dbReference type="PROSITE" id="PS01022">
    <property type="entry name" value="PTR2_1"/>
    <property type="match status" value="2"/>
</dbReference>
<dbReference type="GO" id="GO:0071916">
    <property type="term" value="F:dipeptide transmembrane transporter activity"/>
    <property type="evidence" value="ECO:0007669"/>
    <property type="project" value="InterPro"/>
</dbReference>
<feature type="transmembrane region" description="Helical" evidence="7">
    <location>
        <begin position="356"/>
        <end position="375"/>
    </location>
</feature>
<feature type="transmembrane region" description="Helical" evidence="7">
    <location>
        <begin position="636"/>
        <end position="656"/>
    </location>
</feature>
<dbReference type="AlphaFoldDB" id="A0AAW0ILG0"/>
<sequence>MDSSVAPVMIEDGQKETRLVSTKQKSSRGGWNAAIFVIFVEMAERFAYYGLAGNLITYLTNELHEPLTTAAKNVNTWIGVSTLFPILGAFIADSYLGRFNTIIISSVIFLLGTVLLTLSVSVFPLHLRKAMSFLALYILSVGEGGHKPCVQTFAADQFDEVTPEEKKAKSSFFNWWYLGIVAAATSASLVVIYVQDNIGWTEGFGIPIGVIAVALTIFLLGIKKYRKEDPVGSPFTGVAQVFVAAARKWRMDETHHGRGVYYGVPSEGQPNTWIFARTDQFSSVAPVMIEDGQKETRLVSTKQKSSRGGWNAAIFVIFVEMAERFAYYGLAGNLITYLTNELHEPLATAAKNVNTWIGVSTLFPILGAFIADSYLGRFNTIIISSVIFLLGTVLLTLSVSVFPLHLRKAMSFLALYILSVGEGGHKPCVQTFAADQFDEVTPEEKKAKSSFFNWWYLGIVAAATSASLVVIYVQDNIGWTEGFGIPIGVIAVALTIFLLGIKKYRKEDPVGSPFTGVAQVFVAAARKWRMDETHHGRGVYYGVPSEGQPNTWIFARTDQFRFLDKAMIIDNIDISSKTRNPWRLCSLNQVEEVKLVLRLIPIWFSCIMFTVVQAQLHTFYIKQGSTMIRSIGHFHIPPGSLQALVGITILFAVPFYDRVFVPIARKFTGHPSGITVLQRIGVGLFLSILNMVVSALVEAKRVSIAKEYNLMDNPKATIPMTVWWLLPQYVICGFSDAFAVVGLQELFYDQMPEALRSMGAAAYISVVGVGSFIGNAIISVVQAISSRSGDKWLGNNLNRAHLDYYYWVLAGLSALSLCVYVCIAMRFVYKKVEEVEKTNGGRISPTAPTQNTHRPTIQIFGLPFQDIAKQLLVKANQISDMESVIFRDRAASADMAFTGVISSSTEEKQCFLTTDRAASADMAFTGVISSSTEEKQCFLTTGWGVSALTSSALRFEKKLNEM</sequence>
<feature type="transmembrane region" description="Helical" evidence="7">
    <location>
        <begin position="381"/>
        <end position="404"/>
    </location>
</feature>
<dbReference type="Pfam" id="PF00854">
    <property type="entry name" value="PTR2"/>
    <property type="match status" value="2"/>
</dbReference>
<dbReference type="InterPro" id="IPR020846">
    <property type="entry name" value="MFS_dom"/>
</dbReference>
<dbReference type="PROSITE" id="PS50850">
    <property type="entry name" value="MFS"/>
    <property type="match status" value="1"/>
</dbReference>
<keyword evidence="10" id="KW-1185">Reference proteome</keyword>
<dbReference type="Gene3D" id="1.20.1250.20">
    <property type="entry name" value="MFS general substrate transporter like domains"/>
    <property type="match status" value="2"/>
</dbReference>
<keyword evidence="6 7" id="KW-0472">Membrane</keyword>
<dbReference type="Proteomes" id="UP000237347">
    <property type="component" value="Unassembled WGS sequence"/>
</dbReference>
<feature type="transmembrane region" description="Helical" evidence="7">
    <location>
        <begin position="175"/>
        <end position="194"/>
    </location>
</feature>
<feature type="domain" description="Major facilitator superfamily (MFS) profile" evidence="8">
    <location>
        <begin position="33"/>
        <end position="505"/>
    </location>
</feature>
<name>A0AAW0ILG0_QUESU</name>
<dbReference type="GO" id="GO:0042937">
    <property type="term" value="F:tripeptide transmembrane transporter activity"/>
    <property type="evidence" value="ECO:0007669"/>
    <property type="project" value="InterPro"/>
</dbReference>
<evidence type="ECO:0000256" key="7">
    <source>
        <dbReference type="SAM" id="Phobius"/>
    </source>
</evidence>
<dbReference type="InterPro" id="IPR036259">
    <property type="entry name" value="MFS_trans_sf"/>
</dbReference>
<comment type="caution">
    <text evidence="9">The sequence shown here is derived from an EMBL/GenBank/DDBJ whole genome shotgun (WGS) entry which is preliminary data.</text>
</comment>
<keyword evidence="4 7" id="KW-0812">Transmembrane</keyword>
<feature type="transmembrane region" description="Helical" evidence="7">
    <location>
        <begin position="479"/>
        <end position="501"/>
    </location>
</feature>
<feature type="transmembrane region" description="Helical" evidence="7">
    <location>
        <begin position="454"/>
        <end position="473"/>
    </location>
</feature>
<evidence type="ECO:0000313" key="9">
    <source>
        <dbReference type="EMBL" id="KAK7814948.1"/>
    </source>
</evidence>
<feature type="transmembrane region" description="Helical" evidence="7">
    <location>
        <begin position="102"/>
        <end position="125"/>
    </location>
</feature>
<dbReference type="SUPFAM" id="SSF103473">
    <property type="entry name" value="MFS general substrate transporter"/>
    <property type="match status" value="2"/>
</dbReference>
<comment type="subcellular location">
    <subcellularLocation>
        <location evidence="1">Membrane</location>
        <topology evidence="1">Multi-pass membrane protein</topology>
    </subcellularLocation>
</comment>
<keyword evidence="5 7" id="KW-1133">Transmembrane helix</keyword>
<evidence type="ECO:0000256" key="6">
    <source>
        <dbReference type="ARBA" id="ARBA00023136"/>
    </source>
</evidence>
<dbReference type="CDD" id="cd17417">
    <property type="entry name" value="MFS_NPF5"/>
    <property type="match status" value="1"/>
</dbReference>
<evidence type="ECO:0000256" key="3">
    <source>
        <dbReference type="ARBA" id="ARBA00022553"/>
    </source>
</evidence>
<comment type="similarity">
    <text evidence="2">Belongs to the major facilitator superfamily. Proton-dependent oligopeptide transporter (POT/PTR) (TC 2.A.17) family.</text>
</comment>
<gene>
    <name evidence="9" type="primary">NPF5.4_2</name>
    <name evidence="9" type="ORF">CFP56_002367</name>
</gene>
<feature type="transmembrane region" description="Helical" evidence="7">
    <location>
        <begin position="200"/>
        <end position="222"/>
    </location>
</feature>
<feature type="transmembrane region" description="Helical" evidence="7">
    <location>
        <begin position="728"/>
        <end position="748"/>
    </location>
</feature>
<evidence type="ECO:0000259" key="8">
    <source>
        <dbReference type="PROSITE" id="PS50850"/>
    </source>
</evidence>
<evidence type="ECO:0000256" key="2">
    <source>
        <dbReference type="ARBA" id="ARBA00005982"/>
    </source>
</evidence>
<keyword evidence="3" id="KW-0597">Phosphoprotein</keyword>
<reference evidence="9 10" key="1">
    <citation type="journal article" date="2018" name="Sci. Data">
        <title>The draft genome sequence of cork oak.</title>
        <authorList>
            <person name="Ramos A.M."/>
            <person name="Usie A."/>
            <person name="Barbosa P."/>
            <person name="Barros P.M."/>
            <person name="Capote T."/>
            <person name="Chaves I."/>
            <person name="Simoes F."/>
            <person name="Abreu I."/>
            <person name="Carrasquinho I."/>
            <person name="Faro C."/>
            <person name="Guimaraes J.B."/>
            <person name="Mendonca D."/>
            <person name="Nobrega F."/>
            <person name="Rodrigues L."/>
            <person name="Saibo N.J.M."/>
            <person name="Varela M.C."/>
            <person name="Egas C."/>
            <person name="Matos J."/>
            <person name="Miguel C.M."/>
            <person name="Oliveira M.M."/>
            <person name="Ricardo C.P."/>
            <person name="Goncalves S."/>
        </authorList>
    </citation>
    <scope>NUCLEOTIDE SEQUENCE [LARGE SCALE GENOMIC DNA]</scope>
    <source>
        <strain evidence="10">cv. HL8</strain>
    </source>
</reference>
<accession>A0AAW0ILG0</accession>
<dbReference type="EMBL" id="PKMF04001046">
    <property type="protein sequence ID" value="KAK7814948.1"/>
    <property type="molecule type" value="Genomic_DNA"/>
</dbReference>
<evidence type="ECO:0000313" key="10">
    <source>
        <dbReference type="Proteomes" id="UP000237347"/>
    </source>
</evidence>
<feature type="transmembrane region" description="Helical" evidence="7">
    <location>
        <begin position="804"/>
        <end position="829"/>
    </location>
</feature>
<protein>
    <submittedName>
        <fullName evidence="9">Protein nrt1/ ptr family 5.4</fullName>
    </submittedName>
</protein>
<feature type="transmembrane region" description="Helical" evidence="7">
    <location>
        <begin position="676"/>
        <end position="697"/>
    </location>
</feature>
<evidence type="ECO:0000256" key="4">
    <source>
        <dbReference type="ARBA" id="ARBA00022692"/>
    </source>
</evidence>
<dbReference type="PANTHER" id="PTHR11654">
    <property type="entry name" value="OLIGOPEPTIDE TRANSPORTER-RELATED"/>
    <property type="match status" value="1"/>
</dbReference>
<evidence type="ECO:0000256" key="5">
    <source>
        <dbReference type="ARBA" id="ARBA00022989"/>
    </source>
</evidence>
<feature type="transmembrane region" description="Helical" evidence="7">
    <location>
        <begin position="760"/>
        <end position="784"/>
    </location>
</feature>
<organism evidence="9 10">
    <name type="scientific">Quercus suber</name>
    <name type="common">Cork oak</name>
    <dbReference type="NCBI Taxonomy" id="58331"/>
    <lineage>
        <taxon>Eukaryota</taxon>
        <taxon>Viridiplantae</taxon>
        <taxon>Streptophyta</taxon>
        <taxon>Embryophyta</taxon>
        <taxon>Tracheophyta</taxon>
        <taxon>Spermatophyta</taxon>
        <taxon>Magnoliopsida</taxon>
        <taxon>eudicotyledons</taxon>
        <taxon>Gunneridae</taxon>
        <taxon>Pentapetalae</taxon>
        <taxon>rosids</taxon>
        <taxon>fabids</taxon>
        <taxon>Fagales</taxon>
        <taxon>Fagaceae</taxon>
        <taxon>Quercus</taxon>
    </lineage>
</organism>